<evidence type="ECO:0000259" key="5">
    <source>
        <dbReference type="Pfam" id="PF04357"/>
    </source>
</evidence>
<keyword evidence="4" id="KW-0472">Membrane</keyword>
<proteinExistence type="predicted"/>
<dbReference type="RefSeq" id="WP_255025935.1">
    <property type="nucleotide sequence ID" value="NZ_JANDHW010000003.1"/>
</dbReference>
<evidence type="ECO:0000256" key="2">
    <source>
        <dbReference type="ARBA" id="ARBA00022692"/>
    </source>
</evidence>
<evidence type="ECO:0000256" key="3">
    <source>
        <dbReference type="ARBA" id="ARBA00022989"/>
    </source>
</evidence>
<dbReference type="PANTHER" id="PTHR36985">
    <property type="entry name" value="TRANSLOCATION AND ASSEMBLY MODULE SUBUNIT TAMB"/>
    <property type="match status" value="1"/>
</dbReference>
<gene>
    <name evidence="6" type="ORF">NMU02_03835</name>
</gene>
<evidence type="ECO:0000256" key="4">
    <source>
        <dbReference type="ARBA" id="ARBA00023136"/>
    </source>
</evidence>
<keyword evidence="3" id="KW-1133">Transmembrane helix</keyword>
<feature type="domain" description="Translocation and assembly module TamB C-terminal" evidence="5">
    <location>
        <begin position="992"/>
        <end position="1436"/>
    </location>
</feature>
<comment type="subcellular location">
    <subcellularLocation>
        <location evidence="1">Membrane</location>
        <topology evidence="1">Single-pass membrane protein</topology>
    </subcellularLocation>
</comment>
<protein>
    <submittedName>
        <fullName evidence="6">Translocation/assembly module TamB</fullName>
    </submittedName>
</protein>
<keyword evidence="2" id="KW-0812">Transmembrane</keyword>
<evidence type="ECO:0000256" key="1">
    <source>
        <dbReference type="ARBA" id="ARBA00004167"/>
    </source>
</evidence>
<dbReference type="EMBL" id="JANDHW010000003">
    <property type="protein sequence ID" value="MCP9611220.1"/>
    <property type="molecule type" value="Genomic_DNA"/>
</dbReference>
<evidence type="ECO:0000313" key="7">
    <source>
        <dbReference type="Proteomes" id="UP001205603"/>
    </source>
</evidence>
<organism evidence="6 7">
    <name type="scientific">Coprobacter tertius</name>
    <dbReference type="NCBI Taxonomy" id="2944915"/>
    <lineage>
        <taxon>Bacteria</taxon>
        <taxon>Pseudomonadati</taxon>
        <taxon>Bacteroidota</taxon>
        <taxon>Bacteroidia</taxon>
        <taxon>Bacteroidales</taxon>
        <taxon>Barnesiellaceae</taxon>
        <taxon>Coprobacter</taxon>
    </lineage>
</organism>
<accession>A0ABT1MF11</accession>
<name>A0ABT1MF11_9BACT</name>
<dbReference type="Proteomes" id="UP001205603">
    <property type="component" value="Unassembled WGS sequence"/>
</dbReference>
<keyword evidence="7" id="KW-1185">Reference proteome</keyword>
<dbReference type="InterPro" id="IPR007452">
    <property type="entry name" value="TamB_C"/>
</dbReference>
<evidence type="ECO:0000313" key="6">
    <source>
        <dbReference type="EMBL" id="MCP9611220.1"/>
    </source>
</evidence>
<dbReference type="Pfam" id="PF04357">
    <property type="entry name" value="TamB"/>
    <property type="match status" value="1"/>
</dbReference>
<reference evidence="6 7" key="1">
    <citation type="submission" date="2022-07" db="EMBL/GenBank/DDBJ databases">
        <title>Fecal culturing of patients with breast cancer.</title>
        <authorList>
            <person name="Teng N.M.Y."/>
            <person name="Kiu R."/>
            <person name="Evans R."/>
            <person name="Baker D.J."/>
            <person name="Zenner C."/>
            <person name="Robinson S.D."/>
            <person name="Hall L.J."/>
        </authorList>
    </citation>
    <scope>NUCLEOTIDE SEQUENCE [LARGE SCALE GENOMIC DNA]</scope>
    <source>
        <strain evidence="6 7">LH1063</strain>
    </source>
</reference>
<dbReference type="PANTHER" id="PTHR36985:SF1">
    <property type="entry name" value="TRANSLOCATION AND ASSEMBLY MODULE SUBUNIT TAMB"/>
    <property type="match status" value="1"/>
</dbReference>
<sequence>MQEKIRRIGIKELSHLLNTPVSIEKIGIEPFDKIALYGVYLTDEKGDTLLYAKKLMAGLELYPLLHKKLVFTTAHLLDFDLHISKKDPESPYNFQYIIDAFTSKKKNTNNPTIDVQINTVVIRRGNIAYDILSEPHKETGKFDKNHIRLHDFLSTMSLKSLRKDSLNINVRRISFAEQSGFKLSKLAFKLAANKNEAHFSEFKLNLPLTEVVLSTASADFSKSKHLSDFCDSTYLKLGISHANITLHDLTAFVPAFRYFGTPIDFSCHVEGPVNNLKLNHLAIAYGNDDIYIKGDGVLKEIIKKDSAYIAAQISASKATPDGIQSILNNFSSVDKKPSDILNRLGIIHFDGKVSGILTQLTTQGTIKTGQGDIHGDMTISRNPIQHFFIYQGNIKTEDFNLHGLFRDKNPWGKISLNLDLNGLHASNRKPSGKLKGEIQKFDYNGYPYENIVLNGSYNGMRYDGTAGIDDPNGHLHMDGIIDLENKQPSFHFRAMGENIKPGKLKLSPKYPDSELSFIINADIHGDHPDNAEGTLSLDSLEFINNGERFFMKQFAINAHNEGVPQWITVHSDFFNGEVRGKYSFTTLKQSLTEILSSVIPSIIQPDHKTIDHQNDFNFQFNLSGTENISRIFELPVSFPDGAVLEGFYNDEKQQFRVVSSSPKFNLKKTQLNNMQFFVEKNNFGINLSTNITHTNKKKKMITWSVNADAANDRLNSRLNWSNADKSTFCGELSTSTVFKPSINGKLPSMDIRINATDLILNDSIWKVQPSIVRIDSGRIAVSDFEIRHGKQFLHIEGTASKSPDDELSLLLNDLNLDYIFESLNINNVTFGGQATGDIRISDLLSGAPILNTRKFDVTNFSYNDAVLGDLHLFSQWENKNQGILLKGSVSQKGYPDTGIDGYIFPTKDSLNLMFDAQHLNLDFLQPFIGKILTNFTGNATGKINFFGKFNALNVTGKAYAEKIKFGVDYLNTVYELSDTVKLTTESISFDNVTIKDQNGHTAKAKGLLRHKHFKNLTYDIGLSDANNLLVFNVTELINPVYYGTIFGSGTASIKGDMARTNIDVNMRTNDHSKFTFVLSKEEEASDYQFITFVDRNQELRDKEKQDSTLIIPAQNATVKTQSHDVTVNLQIDATPAATMQIIMDPATNDIIKANGNGGIRIEYNTFSDMKIYGTYTLEKGSYSFNLQDIISRVFTIKSGSQISFRGNPLDADLNIDAIYSLSANLRDLSESFAEEKELSRTVVPVQTVLSVSGSLQQPDLKFNIEFPTLTQDIDRQVKSIISTDEMMNRQIIYLLAIGKFYTPDYMNVDQTRGNELVSVASSTLSSQLSNMLGQISDKWNIGTNIRSDKGDFSDVEFELALSSQLLNNRLIFNGNFGYRDNQVNSNAFIGDFDLEYLLSKSGNLRLKAYNHYNDQNYYIKSALTTQGVGIMFKRDFTRFSDLFYRITAKVQKLKRRKTENREKSDKTNLKDITPKENIVLEKD</sequence>
<comment type="caution">
    <text evidence="6">The sequence shown here is derived from an EMBL/GenBank/DDBJ whole genome shotgun (WGS) entry which is preliminary data.</text>
</comment>